<proteinExistence type="predicted"/>
<dbReference type="RefSeq" id="WP_160861518.1">
    <property type="nucleotide sequence ID" value="NZ_JAODWE010000001.1"/>
</dbReference>
<reference evidence="1 2" key="1">
    <citation type="submission" date="2019-12" db="EMBL/GenBank/DDBJ databases">
        <title>Shinella kummerowiae sp. nov., a symbiotic bacterium isolated from root nodules of the herbal legume Kummerowia stipulacea.</title>
        <authorList>
            <person name="Gao J."/>
        </authorList>
    </citation>
    <scope>NUCLEOTIDE SEQUENCE [LARGE SCALE GENOMIC DNA]</scope>
    <source>
        <strain evidence="1 2">CCBAU 25048</strain>
    </source>
</reference>
<dbReference type="Proteomes" id="UP000435802">
    <property type="component" value="Unassembled WGS sequence"/>
</dbReference>
<dbReference type="AlphaFoldDB" id="A0A6N8SG26"/>
<keyword evidence="2" id="KW-1185">Reference proteome</keyword>
<dbReference type="OrthoDB" id="8421687at2"/>
<name>A0A6N8SG26_9HYPH</name>
<organism evidence="1 2">
    <name type="scientific">Shinella kummerowiae</name>
    <dbReference type="NCBI Taxonomy" id="417745"/>
    <lineage>
        <taxon>Bacteria</taxon>
        <taxon>Pseudomonadati</taxon>
        <taxon>Pseudomonadota</taxon>
        <taxon>Alphaproteobacteria</taxon>
        <taxon>Hyphomicrobiales</taxon>
        <taxon>Rhizobiaceae</taxon>
        <taxon>Shinella</taxon>
    </lineage>
</organism>
<gene>
    <name evidence="1" type="ORF">GR138_22665</name>
</gene>
<protein>
    <submittedName>
        <fullName evidence="1">Uncharacterized protein</fullName>
    </submittedName>
</protein>
<sequence>MQMDAVERAREIIASGQSLREKQLANRAEIQRKVEAAAKPLYVLKSKKQLELRLQ</sequence>
<evidence type="ECO:0000313" key="2">
    <source>
        <dbReference type="Proteomes" id="UP000435802"/>
    </source>
</evidence>
<evidence type="ECO:0000313" key="1">
    <source>
        <dbReference type="EMBL" id="MXN48015.1"/>
    </source>
</evidence>
<accession>A0A6N8SG26</accession>
<dbReference type="EMBL" id="WUMK01000009">
    <property type="protein sequence ID" value="MXN48015.1"/>
    <property type="molecule type" value="Genomic_DNA"/>
</dbReference>
<comment type="caution">
    <text evidence="1">The sequence shown here is derived from an EMBL/GenBank/DDBJ whole genome shotgun (WGS) entry which is preliminary data.</text>
</comment>